<organism evidence="5 6">
    <name type="scientific">Faecalimonas umbilicata</name>
    <dbReference type="NCBI Taxonomy" id="1912855"/>
    <lineage>
        <taxon>Bacteria</taxon>
        <taxon>Bacillati</taxon>
        <taxon>Bacillota</taxon>
        <taxon>Clostridia</taxon>
        <taxon>Lachnospirales</taxon>
        <taxon>Lachnospiraceae</taxon>
        <taxon>Faecalimonas</taxon>
    </lineage>
</organism>
<dbReference type="Proteomes" id="UP000294613">
    <property type="component" value="Unassembled WGS sequence"/>
</dbReference>
<reference evidence="4 7" key="1">
    <citation type="journal article" date="2018" name="Int. J. Syst. Evol. Microbiol.">
        <title>Draft Genome Sequence of Faecalimonas umbilicata JCM 30896T, an Acetate-Producing Bacterium Isolated from Human Feces.</title>
        <authorList>
            <person name="Sakamoto M."/>
            <person name="Ikeyama N."/>
            <person name="Yuki M."/>
            <person name="Ohkuma M."/>
        </authorList>
    </citation>
    <scope>NUCLEOTIDE SEQUENCE [LARGE SCALE GENOMIC DNA]</scope>
    <source>
        <strain evidence="4 7">EGH7</strain>
    </source>
</reference>
<dbReference type="Proteomes" id="UP000702954">
    <property type="component" value="Unassembled WGS sequence"/>
</dbReference>
<dbReference type="EMBL" id="SLZV01000010">
    <property type="protein sequence ID" value="TCS68179.1"/>
    <property type="molecule type" value="Genomic_DNA"/>
</dbReference>
<evidence type="ECO:0000256" key="1">
    <source>
        <dbReference type="PROSITE-ProRule" id="PRU00285"/>
    </source>
</evidence>
<dbReference type="GeneID" id="97508105"/>
<dbReference type="AlphaFoldDB" id="A0A4R3JQW6"/>
<dbReference type="PANTHER" id="PTHR11527">
    <property type="entry name" value="HEAT-SHOCK PROTEIN 20 FAMILY MEMBER"/>
    <property type="match status" value="1"/>
</dbReference>
<comment type="caution">
    <text evidence="5">The sequence shown here is derived from an EMBL/GenBank/DDBJ whole genome shotgun (WGS) entry which is preliminary data.</text>
</comment>
<dbReference type="InterPro" id="IPR008978">
    <property type="entry name" value="HSP20-like_chaperone"/>
</dbReference>
<dbReference type="SUPFAM" id="SSF49764">
    <property type="entry name" value="HSP20-like chaperones"/>
    <property type="match status" value="1"/>
</dbReference>
<sequence length="146" mass="16999">MMMPSIFGENLFDDFFDFDYPFRGYQRANTESLMKTDIKEHEHGYELEVSLPGYKKEDIHAELKDGYLTIQAATTKNNDQKDEKTGNYIRRERYSGSCSRSFYVGKDITQEDIKAKYENGILVLAIPKKDQKKVEAEEKKYIAIEG</sequence>
<dbReference type="RefSeq" id="WP_008977041.1">
    <property type="nucleotide sequence ID" value="NZ_AP031411.1"/>
</dbReference>
<evidence type="ECO:0000259" key="3">
    <source>
        <dbReference type="PROSITE" id="PS01031"/>
    </source>
</evidence>
<evidence type="ECO:0000313" key="4">
    <source>
        <dbReference type="EMBL" id="GBU03913.1"/>
    </source>
</evidence>
<protein>
    <submittedName>
        <fullName evidence="5">HSP20 family molecular chaperone IbpA</fullName>
    </submittedName>
    <submittedName>
        <fullName evidence="4">Molecular chaperone Hsp20</fullName>
    </submittedName>
</protein>
<evidence type="ECO:0000313" key="6">
    <source>
        <dbReference type="Proteomes" id="UP000294613"/>
    </source>
</evidence>
<dbReference type="CDD" id="cd06471">
    <property type="entry name" value="ACD_LpsHSP_like"/>
    <property type="match status" value="1"/>
</dbReference>
<dbReference type="Gene3D" id="2.60.40.790">
    <property type="match status" value="1"/>
</dbReference>
<proteinExistence type="inferred from homology"/>
<evidence type="ECO:0000256" key="2">
    <source>
        <dbReference type="RuleBase" id="RU003616"/>
    </source>
</evidence>
<accession>A0A4R3JQW6</accession>
<feature type="domain" description="SHSP" evidence="3">
    <location>
        <begin position="27"/>
        <end position="145"/>
    </location>
</feature>
<evidence type="ECO:0000313" key="5">
    <source>
        <dbReference type="EMBL" id="TCS68179.1"/>
    </source>
</evidence>
<comment type="similarity">
    <text evidence="1 2">Belongs to the small heat shock protein (HSP20) family.</text>
</comment>
<dbReference type="Pfam" id="PF00011">
    <property type="entry name" value="HSP20"/>
    <property type="match status" value="1"/>
</dbReference>
<gene>
    <name evidence="5" type="ORF">EDD74_1104</name>
    <name evidence="4" type="ORF">FAEUMB_04540</name>
</gene>
<reference evidence="5 6" key="2">
    <citation type="submission" date="2019-03" db="EMBL/GenBank/DDBJ databases">
        <title>Genomic Encyclopedia of Type Strains, Phase IV (KMG-IV): sequencing the most valuable type-strain genomes for metagenomic binning, comparative biology and taxonomic classification.</title>
        <authorList>
            <person name="Goeker M."/>
        </authorList>
    </citation>
    <scope>NUCLEOTIDE SEQUENCE [LARGE SCALE GENOMIC DNA]</scope>
    <source>
        <strain evidence="5 6">DSM 103426</strain>
    </source>
</reference>
<keyword evidence="7" id="KW-1185">Reference proteome</keyword>
<name>A0A4R3JQW6_9FIRM</name>
<dbReference type="InterPro" id="IPR031107">
    <property type="entry name" value="Small_HSP"/>
</dbReference>
<dbReference type="InterPro" id="IPR002068">
    <property type="entry name" value="A-crystallin/Hsp20_dom"/>
</dbReference>
<dbReference type="PROSITE" id="PS01031">
    <property type="entry name" value="SHSP"/>
    <property type="match status" value="1"/>
</dbReference>
<evidence type="ECO:0000313" key="7">
    <source>
        <dbReference type="Proteomes" id="UP000702954"/>
    </source>
</evidence>
<dbReference type="EMBL" id="BHEO01000002">
    <property type="protein sequence ID" value="GBU03913.1"/>
    <property type="molecule type" value="Genomic_DNA"/>
</dbReference>